<protein>
    <submittedName>
        <fullName evidence="1">Uncharacterized protein</fullName>
    </submittedName>
</protein>
<organism evidence="1 2">
    <name type="scientific">Parabacteroides merdae</name>
    <dbReference type="NCBI Taxonomy" id="46503"/>
    <lineage>
        <taxon>Bacteria</taxon>
        <taxon>Pseudomonadati</taxon>
        <taxon>Bacteroidota</taxon>
        <taxon>Bacteroidia</taxon>
        <taxon>Bacteroidales</taxon>
        <taxon>Tannerellaceae</taxon>
        <taxon>Parabacteroides</taxon>
    </lineage>
</organism>
<name>A0AB37LXW6_9BACT</name>
<evidence type="ECO:0000313" key="2">
    <source>
        <dbReference type="Proteomes" id="UP000261088"/>
    </source>
</evidence>
<dbReference type="Proteomes" id="UP000261088">
    <property type="component" value="Unassembled WGS sequence"/>
</dbReference>
<gene>
    <name evidence="1" type="ORF">DXB61_01705</name>
</gene>
<accession>A0AB37LXW6</accession>
<comment type="caution">
    <text evidence="1">The sequence shown here is derived from an EMBL/GenBank/DDBJ whole genome shotgun (WGS) entry which is preliminary data.</text>
</comment>
<dbReference type="AlphaFoldDB" id="A0AB37LXW6"/>
<proteinExistence type="predicted"/>
<sequence length="73" mass="8258">MLDERYAVYLYIIDLCTELDGLGFLASDDGTYIITVDADDAVTDFPPFKHFLFLYKLLSDDGKTLLVILCISE</sequence>
<evidence type="ECO:0000313" key="1">
    <source>
        <dbReference type="EMBL" id="RGN54405.1"/>
    </source>
</evidence>
<reference evidence="1 2" key="1">
    <citation type="submission" date="2018-08" db="EMBL/GenBank/DDBJ databases">
        <title>A genome reference for cultivated species of the human gut microbiota.</title>
        <authorList>
            <person name="Zou Y."/>
            <person name="Xue W."/>
            <person name="Luo G."/>
        </authorList>
    </citation>
    <scope>NUCLEOTIDE SEQUENCE [LARGE SCALE GENOMIC DNA]</scope>
    <source>
        <strain evidence="1 2">OM05-11AA</strain>
    </source>
</reference>
<dbReference type="EMBL" id="QSUP01000001">
    <property type="protein sequence ID" value="RGN54405.1"/>
    <property type="molecule type" value="Genomic_DNA"/>
</dbReference>